<sequence>MASRANDNLPEDIRSAMDYLSTGGLGEVYGITDMAYRAGQPKVQCDADMMLAICMLASEALDARRAALSQESDNG</sequence>
<protein>
    <submittedName>
        <fullName evidence="1">Uncharacterized protein</fullName>
    </submittedName>
</protein>
<gene>
    <name evidence="1" type="ORF">GCM10007989_07860</name>
</gene>
<dbReference type="AlphaFoldDB" id="A0A918VNL8"/>
<dbReference type="RefSeq" id="WP_189423604.1">
    <property type="nucleotide sequence ID" value="NZ_BMZE01000001.1"/>
</dbReference>
<reference evidence="1" key="1">
    <citation type="journal article" date="2014" name="Int. J. Syst. Evol. Microbiol.">
        <title>Complete genome sequence of Corynebacterium casei LMG S-19264T (=DSM 44701T), isolated from a smear-ripened cheese.</title>
        <authorList>
            <consortium name="US DOE Joint Genome Institute (JGI-PGF)"/>
            <person name="Walter F."/>
            <person name="Albersmeier A."/>
            <person name="Kalinowski J."/>
            <person name="Ruckert C."/>
        </authorList>
    </citation>
    <scope>NUCLEOTIDE SEQUENCE</scope>
    <source>
        <strain evidence="1">KCTC 32437</strain>
    </source>
</reference>
<name>A0A918VNL8_9HYPH</name>
<proteinExistence type="predicted"/>
<comment type="caution">
    <text evidence="1">The sequence shown here is derived from an EMBL/GenBank/DDBJ whole genome shotgun (WGS) entry which is preliminary data.</text>
</comment>
<dbReference type="EMBL" id="BMZE01000001">
    <property type="protein sequence ID" value="GHA15510.1"/>
    <property type="molecule type" value="Genomic_DNA"/>
</dbReference>
<accession>A0A918VNL8</accession>
<keyword evidence="2" id="KW-1185">Reference proteome</keyword>
<evidence type="ECO:0000313" key="2">
    <source>
        <dbReference type="Proteomes" id="UP000646579"/>
    </source>
</evidence>
<dbReference type="Proteomes" id="UP000646579">
    <property type="component" value="Unassembled WGS sequence"/>
</dbReference>
<evidence type="ECO:0000313" key="1">
    <source>
        <dbReference type="EMBL" id="GHA15510.1"/>
    </source>
</evidence>
<reference evidence="1" key="2">
    <citation type="submission" date="2020-09" db="EMBL/GenBank/DDBJ databases">
        <authorList>
            <person name="Sun Q."/>
            <person name="Kim S."/>
        </authorList>
    </citation>
    <scope>NUCLEOTIDE SEQUENCE</scope>
    <source>
        <strain evidence="1">KCTC 32437</strain>
    </source>
</reference>
<organism evidence="1 2">
    <name type="scientific">Devosia pacifica</name>
    <dbReference type="NCBI Taxonomy" id="1335967"/>
    <lineage>
        <taxon>Bacteria</taxon>
        <taxon>Pseudomonadati</taxon>
        <taxon>Pseudomonadota</taxon>
        <taxon>Alphaproteobacteria</taxon>
        <taxon>Hyphomicrobiales</taxon>
        <taxon>Devosiaceae</taxon>
        <taxon>Devosia</taxon>
    </lineage>
</organism>